<sequence>MADEKTDQQTAAPAKAVARAKAFVDEHGGEGRAVVQNLGRTGARIVLIGADGAFGDVVVADVATGESVIEAVENLTASEWDAQTTAALTIGPAHRKKMAGMNG</sequence>
<protein>
    <submittedName>
        <fullName evidence="1">Uncharacterized protein</fullName>
    </submittedName>
</protein>
<accession>A0A5Q3QFZ5</accession>
<proteinExistence type="predicted"/>
<gene>
    <name evidence="1" type="ORF">GIY23_09595</name>
</gene>
<dbReference type="RefSeq" id="WP_154076331.1">
    <property type="nucleotide sequence ID" value="NZ_CP045929.1"/>
</dbReference>
<name>A0A5Q3QFZ5_9PSEU</name>
<dbReference type="EMBL" id="CP045929">
    <property type="protein sequence ID" value="QGK69737.1"/>
    <property type="molecule type" value="Genomic_DNA"/>
</dbReference>
<dbReference type="Proteomes" id="UP000371041">
    <property type="component" value="Chromosome"/>
</dbReference>
<evidence type="ECO:0000313" key="2">
    <source>
        <dbReference type="Proteomes" id="UP000371041"/>
    </source>
</evidence>
<organism evidence="1 2">
    <name type="scientific">Allosaccharopolyspora coralli</name>
    <dbReference type="NCBI Taxonomy" id="2665642"/>
    <lineage>
        <taxon>Bacteria</taxon>
        <taxon>Bacillati</taxon>
        <taxon>Actinomycetota</taxon>
        <taxon>Actinomycetes</taxon>
        <taxon>Pseudonocardiales</taxon>
        <taxon>Pseudonocardiaceae</taxon>
        <taxon>Allosaccharopolyspora</taxon>
    </lineage>
</organism>
<dbReference type="AlphaFoldDB" id="A0A5Q3QFZ5"/>
<reference evidence="2" key="1">
    <citation type="submission" date="2019-11" db="EMBL/GenBank/DDBJ databases">
        <title>The complete genome sequence of Saccharopolyspora sp. E2A.</title>
        <authorList>
            <person name="Zhang G."/>
        </authorList>
    </citation>
    <scope>NUCLEOTIDE SEQUENCE [LARGE SCALE GENOMIC DNA]</scope>
    <source>
        <strain evidence="2">E2A</strain>
    </source>
</reference>
<keyword evidence="2" id="KW-1185">Reference proteome</keyword>
<evidence type="ECO:0000313" key="1">
    <source>
        <dbReference type="EMBL" id="QGK69737.1"/>
    </source>
</evidence>
<dbReference type="KEGG" id="sace:GIY23_09595"/>